<name>A0A2G1WMH9_9EURY</name>
<dbReference type="EMBL" id="NHOA01000016">
    <property type="protein sequence ID" value="PHQ40163.1"/>
    <property type="molecule type" value="Genomic_DNA"/>
</dbReference>
<dbReference type="InterPro" id="IPR036390">
    <property type="entry name" value="WH_DNA-bd_sf"/>
</dbReference>
<keyword evidence="1" id="KW-0805">Transcription regulation</keyword>
<dbReference type="GO" id="GO:0045892">
    <property type="term" value="P:negative regulation of DNA-templated transcription"/>
    <property type="evidence" value="ECO:0007669"/>
    <property type="project" value="TreeGrafter"/>
</dbReference>
<reference evidence="5 6" key="1">
    <citation type="journal article" date="2014" name="Front. Microbiol.">
        <title>Population and genomic analysis of the genus Halorubrum.</title>
        <authorList>
            <person name="Fullmer M.S."/>
            <person name="Soucy S.M."/>
            <person name="Swithers K.S."/>
            <person name="Makkay A.M."/>
            <person name="Wheeler R."/>
            <person name="Ventosa A."/>
            <person name="Gogarten J.P."/>
            <person name="Papke R.T."/>
        </authorList>
    </citation>
    <scope>NUCLEOTIDE SEQUENCE [LARGE SCALE GENOMIC DNA]</scope>
    <source>
        <strain evidence="5 6">C49</strain>
    </source>
</reference>
<protein>
    <recommendedName>
        <fullName evidence="4">IclR-ED domain-containing protein</fullName>
    </recommendedName>
</protein>
<evidence type="ECO:0000256" key="3">
    <source>
        <dbReference type="ARBA" id="ARBA00023163"/>
    </source>
</evidence>
<evidence type="ECO:0000256" key="2">
    <source>
        <dbReference type="ARBA" id="ARBA00023125"/>
    </source>
</evidence>
<dbReference type="InterPro" id="IPR014757">
    <property type="entry name" value="Tscrpt_reg_IclR_C"/>
</dbReference>
<dbReference type="SUPFAM" id="SSF46785">
    <property type="entry name" value="Winged helix' DNA-binding domain"/>
    <property type="match status" value="1"/>
</dbReference>
<dbReference type="PANTHER" id="PTHR30136:SF35">
    <property type="entry name" value="HTH-TYPE TRANSCRIPTIONAL REGULATOR RV1719"/>
    <property type="match status" value="1"/>
</dbReference>
<sequence>MFCPPPRPDMETDDAPVIESSQKLFQVLEQVIEKEGGGVTEIADETSLAKSTTHLHLQSLLATGYVVKRDGQYYPSLQLFEWGEKVRNGIEVYVKGRGEVDELITNVRGVAKLGVLEGDSVRLAYVKERADDATESSAQSISTEFNADTPTVMDHTGEYRNLLGKEMNIHATAIGKAVLAEMSRDTVESIVDHHGLPQYTENTITDESALFDELDRIRERGYAIDSEEWAADISCIGAAITRKDRPVGGVSISGPNGYVDGNLVDEIARRVINTTNMIEVKLTHGR</sequence>
<dbReference type="PANTHER" id="PTHR30136">
    <property type="entry name" value="HELIX-TURN-HELIX TRANSCRIPTIONAL REGULATOR, ICLR FAMILY"/>
    <property type="match status" value="1"/>
</dbReference>
<evidence type="ECO:0000256" key="1">
    <source>
        <dbReference type="ARBA" id="ARBA00023015"/>
    </source>
</evidence>
<dbReference type="AlphaFoldDB" id="A0A2G1WMH9"/>
<dbReference type="InterPro" id="IPR029016">
    <property type="entry name" value="GAF-like_dom_sf"/>
</dbReference>
<dbReference type="PROSITE" id="PS51078">
    <property type="entry name" value="ICLR_ED"/>
    <property type="match status" value="1"/>
</dbReference>
<dbReference type="InterPro" id="IPR005471">
    <property type="entry name" value="Tscrpt_reg_IclR_N"/>
</dbReference>
<dbReference type="InterPro" id="IPR050707">
    <property type="entry name" value="HTH_MetabolicPath_Reg"/>
</dbReference>
<dbReference type="GO" id="GO:0003677">
    <property type="term" value="F:DNA binding"/>
    <property type="evidence" value="ECO:0007669"/>
    <property type="project" value="UniProtKB-KW"/>
</dbReference>
<dbReference type="Proteomes" id="UP000222824">
    <property type="component" value="Unassembled WGS sequence"/>
</dbReference>
<keyword evidence="2" id="KW-0238">DNA-binding</keyword>
<evidence type="ECO:0000259" key="4">
    <source>
        <dbReference type="PROSITE" id="PS51078"/>
    </source>
</evidence>
<dbReference type="GO" id="GO:0003700">
    <property type="term" value="F:DNA-binding transcription factor activity"/>
    <property type="evidence" value="ECO:0007669"/>
    <property type="project" value="TreeGrafter"/>
</dbReference>
<organism evidence="5 6">
    <name type="scientific">Halorubrum persicum</name>
    <dbReference type="NCBI Taxonomy" id="1383844"/>
    <lineage>
        <taxon>Archaea</taxon>
        <taxon>Methanobacteriati</taxon>
        <taxon>Methanobacteriota</taxon>
        <taxon>Stenosarchaea group</taxon>
        <taxon>Halobacteria</taxon>
        <taxon>Halobacteriales</taxon>
        <taxon>Haloferacaceae</taxon>
        <taxon>Halorubrum</taxon>
    </lineage>
</organism>
<dbReference type="Pfam" id="PF01614">
    <property type="entry name" value="IclR_C"/>
    <property type="match status" value="1"/>
</dbReference>
<comment type="caution">
    <text evidence="5">The sequence shown here is derived from an EMBL/GenBank/DDBJ whole genome shotgun (WGS) entry which is preliminary data.</text>
</comment>
<dbReference type="Pfam" id="PF09339">
    <property type="entry name" value="HTH_IclR"/>
    <property type="match status" value="1"/>
</dbReference>
<feature type="domain" description="IclR-ED" evidence="4">
    <location>
        <begin position="78"/>
        <end position="284"/>
    </location>
</feature>
<gene>
    <name evidence="5" type="ORF">DJ69_02285</name>
</gene>
<evidence type="ECO:0000313" key="5">
    <source>
        <dbReference type="EMBL" id="PHQ40163.1"/>
    </source>
</evidence>
<dbReference type="InterPro" id="IPR036388">
    <property type="entry name" value="WH-like_DNA-bd_sf"/>
</dbReference>
<dbReference type="Gene3D" id="3.30.450.40">
    <property type="match status" value="1"/>
</dbReference>
<evidence type="ECO:0000313" key="6">
    <source>
        <dbReference type="Proteomes" id="UP000222824"/>
    </source>
</evidence>
<proteinExistence type="predicted"/>
<accession>A0A2G1WMH9</accession>
<dbReference type="SUPFAM" id="SSF55781">
    <property type="entry name" value="GAF domain-like"/>
    <property type="match status" value="1"/>
</dbReference>
<dbReference type="Gene3D" id="1.10.10.10">
    <property type="entry name" value="Winged helix-like DNA-binding domain superfamily/Winged helix DNA-binding domain"/>
    <property type="match status" value="1"/>
</dbReference>
<keyword evidence="3" id="KW-0804">Transcription</keyword>
<keyword evidence="6" id="KW-1185">Reference proteome</keyword>